<feature type="transmembrane region" description="Helical" evidence="1">
    <location>
        <begin position="151"/>
        <end position="169"/>
    </location>
</feature>
<feature type="transmembrane region" description="Helical" evidence="1">
    <location>
        <begin position="41"/>
        <end position="60"/>
    </location>
</feature>
<dbReference type="InterPro" id="IPR002931">
    <property type="entry name" value="Transglutaminase-like"/>
</dbReference>
<evidence type="ECO:0000313" key="4">
    <source>
        <dbReference type="Proteomes" id="UP000077134"/>
    </source>
</evidence>
<evidence type="ECO:0000259" key="2">
    <source>
        <dbReference type="SMART" id="SM00460"/>
    </source>
</evidence>
<dbReference type="Pfam" id="PF13559">
    <property type="entry name" value="DUF4129"/>
    <property type="match status" value="1"/>
</dbReference>
<protein>
    <recommendedName>
        <fullName evidence="2">Transglutaminase-like domain-containing protein</fullName>
    </recommendedName>
</protein>
<gene>
    <name evidence="3" type="ORF">PNBC_14495</name>
</gene>
<name>A0A167C123_9BACL</name>
<dbReference type="SUPFAM" id="SSF54001">
    <property type="entry name" value="Cysteine proteinases"/>
    <property type="match status" value="1"/>
</dbReference>
<evidence type="ECO:0000256" key="1">
    <source>
        <dbReference type="SAM" id="Phobius"/>
    </source>
</evidence>
<dbReference type="EMBL" id="LSFN01000032">
    <property type="protein sequence ID" value="OAB72652.1"/>
    <property type="molecule type" value="Genomic_DNA"/>
</dbReference>
<organism evidence="3 4">
    <name type="scientific">Paenibacillus crassostreae</name>
    <dbReference type="NCBI Taxonomy" id="1763538"/>
    <lineage>
        <taxon>Bacteria</taxon>
        <taxon>Bacillati</taxon>
        <taxon>Bacillota</taxon>
        <taxon>Bacilli</taxon>
        <taxon>Bacillales</taxon>
        <taxon>Paenibacillaceae</taxon>
        <taxon>Paenibacillus</taxon>
    </lineage>
</organism>
<dbReference type="PANTHER" id="PTHR42736">
    <property type="entry name" value="PROTEIN-GLUTAMINE GAMMA-GLUTAMYLTRANSFERASE"/>
    <property type="match status" value="1"/>
</dbReference>
<keyword evidence="4" id="KW-1185">Reference proteome</keyword>
<dbReference type="STRING" id="1763538.LPB68_05755"/>
<feature type="transmembrane region" description="Helical" evidence="1">
    <location>
        <begin position="604"/>
        <end position="626"/>
    </location>
</feature>
<dbReference type="InterPro" id="IPR038765">
    <property type="entry name" value="Papain-like_cys_pep_sf"/>
</dbReference>
<reference evidence="3 4" key="1">
    <citation type="submission" date="2016-02" db="EMBL/GenBank/DDBJ databases">
        <title>Paenibacillus sp. LPB0068, isolated from Crassostrea gigas.</title>
        <authorList>
            <person name="Shin S.-K."/>
            <person name="Yi H."/>
        </authorList>
    </citation>
    <scope>NUCLEOTIDE SEQUENCE [LARGE SCALE GENOMIC DNA]</scope>
    <source>
        <strain evidence="3 4">LPB0068</strain>
    </source>
</reference>
<sequence>MTKLKHLWRYDWLASFTFLWIWIVVKQWLSFTEPVWFEETTLLVERTVIIIAIIEILLPLKRVYRILIECTLILLLLYRTLIEFAVFSPVGELNHRIEQFITVSYPYIWFVLITAVLCLFIAKFIVSKLWIIIFMGLNMIALAILDSFTSIILWDEAAWMAFAMLGWLVSHHFQKFKQKYPQGWKHLLHYPFEMAAHIVLVFSVIFLLGINMPSISPIITDPYTVWREWKASPGGPAQQAFLEEVNAQPSISGYSREDNQLGGAFEFDYSLVMTVNSPSRNYWRGETRRLYSGTGWENESSDDSYSNVQVGKSLESDLEPIVQTEEVQQTMTLLSDTVYPVLFGAYQISSIETINGEQAMKGLQWNSAQSALFWNEQMNDSTYPSTYSITSKVPIIPVEELSQQSYDELYNESIEEEYLQIPTGFPERVTELAISVTQSAETPYDKMALLQAYLQTNYEYTNTPDVTRKISNDFVDSFLFEIREGYCDYFSTSIVMMARSLDIPARWVKGYAPGSQPEMEDFRMMQQGNMNTGVYTVSNADAHSWAEVYFGPYGWIPIEATPGFNMPLLTELDSEELNEMNQQEDQELSNDEKIRSTESKITTAWIKGISITAVTLLLLWLGYVVWRSRHSMYFLWLRLRHGKELTSGEKVVVETERWIAYLHKRGMKRQMHETLRESVMKWQQYEPALGPLLQNLLQLFEKAKYSPESVAAGEWREVQRIGKQLNLELTTKRKI</sequence>
<feature type="transmembrane region" description="Helical" evidence="1">
    <location>
        <begin position="103"/>
        <end position="122"/>
    </location>
</feature>
<feature type="transmembrane region" description="Helical" evidence="1">
    <location>
        <begin position="72"/>
        <end position="91"/>
    </location>
</feature>
<dbReference type="PANTHER" id="PTHR42736:SF1">
    <property type="entry name" value="PROTEIN-GLUTAMINE GAMMA-GLUTAMYLTRANSFERASE"/>
    <property type="match status" value="1"/>
</dbReference>
<dbReference type="OrthoDB" id="9804872at2"/>
<accession>A0A167C123</accession>
<proteinExistence type="predicted"/>
<feature type="transmembrane region" description="Helical" evidence="1">
    <location>
        <begin position="129"/>
        <end position="145"/>
    </location>
</feature>
<dbReference type="SMART" id="SM00460">
    <property type="entry name" value="TGc"/>
    <property type="match status" value="1"/>
</dbReference>
<keyword evidence="1" id="KW-0472">Membrane</keyword>
<dbReference type="Proteomes" id="UP000077134">
    <property type="component" value="Unassembled WGS sequence"/>
</dbReference>
<dbReference type="InterPro" id="IPR025403">
    <property type="entry name" value="TgpA-like_C"/>
</dbReference>
<dbReference type="Pfam" id="PF01841">
    <property type="entry name" value="Transglut_core"/>
    <property type="match status" value="1"/>
</dbReference>
<feature type="transmembrane region" description="Helical" evidence="1">
    <location>
        <begin position="12"/>
        <end position="29"/>
    </location>
</feature>
<keyword evidence="1" id="KW-0812">Transmembrane</keyword>
<dbReference type="RefSeq" id="WP_068659337.1">
    <property type="nucleotide sequence ID" value="NZ_CP017770.1"/>
</dbReference>
<evidence type="ECO:0000313" key="3">
    <source>
        <dbReference type="EMBL" id="OAB72652.1"/>
    </source>
</evidence>
<feature type="transmembrane region" description="Helical" evidence="1">
    <location>
        <begin position="190"/>
        <end position="210"/>
    </location>
</feature>
<feature type="domain" description="Transglutaminase-like" evidence="2">
    <location>
        <begin position="479"/>
        <end position="562"/>
    </location>
</feature>
<dbReference type="InterPro" id="IPR052901">
    <property type="entry name" value="Bact_TGase-like"/>
</dbReference>
<dbReference type="Gene3D" id="3.10.620.30">
    <property type="match status" value="1"/>
</dbReference>
<keyword evidence="1" id="KW-1133">Transmembrane helix</keyword>
<dbReference type="KEGG" id="pcx:LPB68_05755"/>
<comment type="caution">
    <text evidence="3">The sequence shown here is derived from an EMBL/GenBank/DDBJ whole genome shotgun (WGS) entry which is preliminary data.</text>
</comment>
<dbReference type="AlphaFoldDB" id="A0A167C123"/>